<dbReference type="PANTHER" id="PTHR46910">
    <property type="entry name" value="TRANSCRIPTION FACTOR PDR1"/>
    <property type="match status" value="1"/>
</dbReference>
<dbReference type="PANTHER" id="PTHR46910:SF38">
    <property type="entry name" value="ZN(2)-C6 FUNGAL-TYPE DOMAIN-CONTAINING PROTEIN"/>
    <property type="match status" value="1"/>
</dbReference>
<name>A0A5C3MWT3_9AGAM</name>
<dbReference type="STRING" id="5364.A0A5C3MWT3"/>
<feature type="domain" description="Zn(2)-C6 fungal-type" evidence="3">
    <location>
        <begin position="19"/>
        <end position="54"/>
    </location>
</feature>
<dbReference type="CDD" id="cd12148">
    <property type="entry name" value="fungal_TF_MHR"/>
    <property type="match status" value="1"/>
</dbReference>
<dbReference type="SUPFAM" id="SSF57701">
    <property type="entry name" value="Zn2/Cys6 DNA-binding domain"/>
    <property type="match status" value="1"/>
</dbReference>
<dbReference type="GO" id="GO:0000981">
    <property type="term" value="F:DNA-binding transcription factor activity, RNA polymerase II-specific"/>
    <property type="evidence" value="ECO:0007669"/>
    <property type="project" value="InterPro"/>
</dbReference>
<dbReference type="Gene3D" id="4.10.240.10">
    <property type="entry name" value="Zn(2)-C6 fungal-type DNA-binding domain"/>
    <property type="match status" value="1"/>
</dbReference>
<dbReference type="InterPro" id="IPR001138">
    <property type="entry name" value="Zn2Cys6_DnaBD"/>
</dbReference>
<dbReference type="GO" id="GO:0006351">
    <property type="term" value="P:DNA-templated transcription"/>
    <property type="evidence" value="ECO:0007669"/>
    <property type="project" value="InterPro"/>
</dbReference>
<evidence type="ECO:0000256" key="2">
    <source>
        <dbReference type="ARBA" id="ARBA00023242"/>
    </source>
</evidence>
<evidence type="ECO:0000256" key="1">
    <source>
        <dbReference type="ARBA" id="ARBA00022723"/>
    </source>
</evidence>
<protein>
    <recommendedName>
        <fullName evidence="3">Zn(2)-C6 fungal-type domain-containing protein</fullName>
    </recommendedName>
</protein>
<dbReference type="GO" id="GO:0008270">
    <property type="term" value="F:zinc ion binding"/>
    <property type="evidence" value="ECO:0007669"/>
    <property type="project" value="InterPro"/>
</dbReference>
<proteinExistence type="predicted"/>
<keyword evidence="1" id="KW-0479">Metal-binding</keyword>
<dbReference type="OrthoDB" id="39175at2759"/>
<dbReference type="SMART" id="SM00906">
    <property type="entry name" value="Fungal_trans"/>
    <property type="match status" value="1"/>
</dbReference>
<gene>
    <name evidence="4" type="ORF">OE88DRAFT_1661464</name>
</gene>
<dbReference type="GO" id="GO:0003677">
    <property type="term" value="F:DNA binding"/>
    <property type="evidence" value="ECO:0007669"/>
    <property type="project" value="InterPro"/>
</dbReference>
<dbReference type="InterPro" id="IPR007219">
    <property type="entry name" value="XnlR_reg_dom"/>
</dbReference>
<dbReference type="Proteomes" id="UP000305948">
    <property type="component" value="Unassembled WGS sequence"/>
</dbReference>
<sequence length="610" mass="68361">MTTKLPTSSGMIKNRKHRACDVCRRKRIKCDGSGGRGEPSTCSSCLLFKTACTFNDTMKKSGPNKGYIRVLEARVAKLENMLREGGHDFTREVEDGAAQAESILRDSSITKLNYESPDSDADSSSGEELLQVALIDKLEDLSLNPVQRRYLQKSGSMRLVKSAISMAGGQPGNSTGSGALASSLDALRRKEIWNLPPWELSIFEEEYPVFEFPQPDLLQTLIVQYFNCVNCLTPILHRPTFEANVQQGLQYKDPWFAAVLLVVCAIASRHTKDRRALYPGSTSLRSSGWHWFNQVLKVRRSPFVSTTLCGLQLQCLCAAFLMGSSVPHAAWTAIGQGLRMAQDIGAHKRRFYGDRISLAGELWKRAFWYLVDAERGFGIALGRAHTLDDDQIEIDYPMECDDECWTSFELSLPPQQPADRPSVMTFFHLILRKSKITADFIPVVYSNRSSCSAKQPDRQRLVEKLDSELNHWFNSIPLHLRWPQHHSNAITFRQAAVLNLIYYKTQILMHRPFISFAPSPSSFSSSCTAICISASRSLIGIADVYLQKCETMHENSVVVFPACMVLLLQALSLKRSGRSVDESRVAGEVRKGINVLETLSERFRLAGVFA</sequence>
<dbReference type="Pfam" id="PF00172">
    <property type="entry name" value="Zn_clus"/>
    <property type="match status" value="1"/>
</dbReference>
<reference evidence="4 5" key="1">
    <citation type="journal article" date="2019" name="Nat. Ecol. Evol.">
        <title>Megaphylogeny resolves global patterns of mushroom evolution.</title>
        <authorList>
            <person name="Varga T."/>
            <person name="Krizsan K."/>
            <person name="Foldi C."/>
            <person name="Dima B."/>
            <person name="Sanchez-Garcia M."/>
            <person name="Sanchez-Ramirez S."/>
            <person name="Szollosi G.J."/>
            <person name="Szarkandi J.G."/>
            <person name="Papp V."/>
            <person name="Albert L."/>
            <person name="Andreopoulos W."/>
            <person name="Angelini C."/>
            <person name="Antonin V."/>
            <person name="Barry K.W."/>
            <person name="Bougher N.L."/>
            <person name="Buchanan P."/>
            <person name="Buyck B."/>
            <person name="Bense V."/>
            <person name="Catcheside P."/>
            <person name="Chovatia M."/>
            <person name="Cooper J."/>
            <person name="Damon W."/>
            <person name="Desjardin D."/>
            <person name="Finy P."/>
            <person name="Geml J."/>
            <person name="Haridas S."/>
            <person name="Hughes K."/>
            <person name="Justo A."/>
            <person name="Karasinski D."/>
            <person name="Kautmanova I."/>
            <person name="Kiss B."/>
            <person name="Kocsube S."/>
            <person name="Kotiranta H."/>
            <person name="LaButti K.M."/>
            <person name="Lechner B.E."/>
            <person name="Liimatainen K."/>
            <person name="Lipzen A."/>
            <person name="Lukacs Z."/>
            <person name="Mihaltcheva S."/>
            <person name="Morgado L.N."/>
            <person name="Niskanen T."/>
            <person name="Noordeloos M.E."/>
            <person name="Ohm R.A."/>
            <person name="Ortiz-Santana B."/>
            <person name="Ovrebo C."/>
            <person name="Racz N."/>
            <person name="Riley R."/>
            <person name="Savchenko A."/>
            <person name="Shiryaev A."/>
            <person name="Soop K."/>
            <person name="Spirin V."/>
            <person name="Szebenyi C."/>
            <person name="Tomsovsky M."/>
            <person name="Tulloss R.E."/>
            <person name="Uehling J."/>
            <person name="Grigoriev I.V."/>
            <person name="Vagvolgyi C."/>
            <person name="Papp T."/>
            <person name="Martin F.M."/>
            <person name="Miettinen O."/>
            <person name="Hibbett D.S."/>
            <person name="Nagy L.G."/>
        </authorList>
    </citation>
    <scope>NUCLEOTIDE SEQUENCE [LARGE SCALE GENOMIC DNA]</scope>
    <source>
        <strain evidence="4 5">OMC1185</strain>
    </source>
</reference>
<dbReference type="AlphaFoldDB" id="A0A5C3MWT3"/>
<evidence type="ECO:0000313" key="5">
    <source>
        <dbReference type="Proteomes" id="UP000305948"/>
    </source>
</evidence>
<dbReference type="PROSITE" id="PS00463">
    <property type="entry name" value="ZN2_CY6_FUNGAL_1"/>
    <property type="match status" value="1"/>
</dbReference>
<organism evidence="4 5">
    <name type="scientific">Heliocybe sulcata</name>
    <dbReference type="NCBI Taxonomy" id="5364"/>
    <lineage>
        <taxon>Eukaryota</taxon>
        <taxon>Fungi</taxon>
        <taxon>Dikarya</taxon>
        <taxon>Basidiomycota</taxon>
        <taxon>Agaricomycotina</taxon>
        <taxon>Agaricomycetes</taxon>
        <taxon>Gloeophyllales</taxon>
        <taxon>Gloeophyllaceae</taxon>
        <taxon>Heliocybe</taxon>
    </lineage>
</organism>
<dbReference type="EMBL" id="ML213514">
    <property type="protein sequence ID" value="TFK49989.1"/>
    <property type="molecule type" value="Genomic_DNA"/>
</dbReference>
<dbReference type="Pfam" id="PF04082">
    <property type="entry name" value="Fungal_trans"/>
    <property type="match status" value="1"/>
</dbReference>
<dbReference type="PROSITE" id="PS50048">
    <property type="entry name" value="ZN2_CY6_FUNGAL_2"/>
    <property type="match status" value="1"/>
</dbReference>
<dbReference type="CDD" id="cd00067">
    <property type="entry name" value="GAL4"/>
    <property type="match status" value="1"/>
</dbReference>
<evidence type="ECO:0000259" key="3">
    <source>
        <dbReference type="PROSITE" id="PS50048"/>
    </source>
</evidence>
<dbReference type="InterPro" id="IPR036864">
    <property type="entry name" value="Zn2-C6_fun-type_DNA-bd_sf"/>
</dbReference>
<dbReference type="InterPro" id="IPR050987">
    <property type="entry name" value="AtrR-like"/>
</dbReference>
<keyword evidence="2" id="KW-0539">Nucleus</keyword>
<keyword evidence="5" id="KW-1185">Reference proteome</keyword>
<accession>A0A5C3MWT3</accession>
<evidence type="ECO:0000313" key="4">
    <source>
        <dbReference type="EMBL" id="TFK49989.1"/>
    </source>
</evidence>
<dbReference type="SMART" id="SM00066">
    <property type="entry name" value="GAL4"/>
    <property type="match status" value="1"/>
</dbReference>